<evidence type="ECO:0000256" key="11">
    <source>
        <dbReference type="SAM" id="MobiDB-lite"/>
    </source>
</evidence>
<feature type="binding site" description="covalent" evidence="9">
    <location>
        <position position="208"/>
    </location>
    <ligand>
        <name>heme c</name>
        <dbReference type="ChEBI" id="CHEBI:61717"/>
        <label>2</label>
    </ligand>
</feature>
<dbReference type="GO" id="GO:0009055">
    <property type="term" value="F:electron transfer activity"/>
    <property type="evidence" value="ECO:0007669"/>
    <property type="project" value="InterPro"/>
</dbReference>
<proteinExistence type="predicted"/>
<evidence type="ECO:0000256" key="10">
    <source>
        <dbReference type="PIRSR" id="PIRSR000018-51"/>
    </source>
</evidence>
<dbReference type="GO" id="GO:0005506">
    <property type="term" value="F:iron ion binding"/>
    <property type="evidence" value="ECO:0007669"/>
    <property type="project" value="InterPro"/>
</dbReference>
<gene>
    <name evidence="13" type="ORF">NCTC13193_01064</name>
</gene>
<keyword evidence="4 10" id="KW-0479">Metal-binding</keyword>
<evidence type="ECO:0000256" key="7">
    <source>
        <dbReference type="ARBA" id="ARBA00023004"/>
    </source>
</evidence>
<dbReference type="InterPro" id="IPR014353">
    <property type="entry name" value="Membr-bd_ADH_cyt_c"/>
</dbReference>
<dbReference type="GO" id="GO:0005886">
    <property type="term" value="C:plasma membrane"/>
    <property type="evidence" value="ECO:0007669"/>
    <property type="project" value="UniProtKB-SubCell"/>
</dbReference>
<keyword evidence="2" id="KW-1003">Cell membrane</keyword>
<keyword evidence="13" id="KW-0560">Oxidoreductase</keyword>
<keyword evidence="8" id="KW-0472">Membrane</keyword>
<keyword evidence="7 10" id="KW-0408">Iron</keyword>
<dbReference type="PROSITE" id="PS51007">
    <property type="entry name" value="CYTC"/>
    <property type="match status" value="3"/>
</dbReference>
<evidence type="ECO:0000313" key="14">
    <source>
        <dbReference type="Proteomes" id="UP000270487"/>
    </source>
</evidence>
<dbReference type="SUPFAM" id="SSF46626">
    <property type="entry name" value="Cytochrome c"/>
    <property type="match status" value="3"/>
</dbReference>
<feature type="binding site" description="covalent" evidence="9">
    <location>
        <position position="59"/>
    </location>
    <ligand>
        <name>heme c</name>
        <dbReference type="ChEBI" id="CHEBI:61717"/>
        <label>1</label>
    </ligand>
</feature>
<reference evidence="13 14" key="1">
    <citation type="submission" date="2018-12" db="EMBL/GenBank/DDBJ databases">
        <authorList>
            <consortium name="Pathogen Informatics"/>
        </authorList>
    </citation>
    <scope>NUCLEOTIDE SEQUENCE [LARGE SCALE GENOMIC DNA]</scope>
    <source>
        <strain evidence="13 14">NCTC13193</strain>
    </source>
</reference>
<feature type="binding site" description="covalent" evidence="9">
    <location>
        <position position="62"/>
    </location>
    <ligand>
        <name>heme c</name>
        <dbReference type="ChEBI" id="CHEBI:61717"/>
        <label>1</label>
    </ligand>
</feature>
<feature type="region of interest" description="Disordered" evidence="11">
    <location>
        <begin position="416"/>
        <end position="443"/>
    </location>
</feature>
<keyword evidence="3 9" id="KW-0349">Heme</keyword>
<evidence type="ECO:0000256" key="6">
    <source>
        <dbReference type="ARBA" id="ARBA00022737"/>
    </source>
</evidence>
<feature type="domain" description="Cytochrome c" evidence="12">
    <location>
        <begin position="45"/>
        <end position="148"/>
    </location>
</feature>
<dbReference type="Proteomes" id="UP000270487">
    <property type="component" value="Chromosome"/>
</dbReference>
<feature type="domain" description="Cytochrome c" evidence="12">
    <location>
        <begin position="322"/>
        <end position="410"/>
    </location>
</feature>
<evidence type="ECO:0000256" key="2">
    <source>
        <dbReference type="ARBA" id="ARBA00022475"/>
    </source>
</evidence>
<keyword evidence="5" id="KW-0732">Signal</keyword>
<dbReference type="Pfam" id="PF00034">
    <property type="entry name" value="Cytochrom_C"/>
    <property type="match status" value="2"/>
</dbReference>
<evidence type="ECO:0000256" key="5">
    <source>
        <dbReference type="ARBA" id="ARBA00022729"/>
    </source>
</evidence>
<evidence type="ECO:0000313" key="13">
    <source>
        <dbReference type="EMBL" id="VEI64252.1"/>
    </source>
</evidence>
<sequence length="443" mass="48517">MHKIKKIAGLGALAVAIIVAVGAIATWQPEMVQIDRLDTHTFSQAQIEKGERLAAVGDCAVCHTRPGGERNTGGLAMEIPFGTIYTSNITPDLETGIGGWSYPAFERAMRHGVDRQGNYLYPAFPYTAFTRTSDEDLKALYAYLMTQPAVHYQPPKTSLHFPFNIRQGIVTWNWLYLTPGAMQPDASQSKEWNRGAYLTEGLGHCSACHSPRNFLFGEQEGSKHLSGGVAEGWTAPSLTANPQLPLAWSQQDLLTFMQTGYSANHGVAAGPMAPVIEEGLSQLPTEDLQAITTYLHSFHPQDENLPGKAAEINRLAEQRVEPLTSQGARIFSGACMACHSQEKGAQMQGVRPSLALNSNLYSDSPDNAIRVVLSGIQHPAKGELGYMPAFRYNLNDEQIAALLQYLRQDFTKQKPWPDLQQRVAELRAETDPSPQPSPTGRGS</sequence>
<feature type="binding site" description="axial binding residue" evidence="10">
    <location>
        <position position="209"/>
    </location>
    <ligand>
        <name>heme c</name>
        <dbReference type="ChEBI" id="CHEBI:61717"/>
        <label>2</label>
    </ligand>
    <ligandPart>
        <name>Fe</name>
        <dbReference type="ChEBI" id="CHEBI:18248"/>
    </ligandPart>
</feature>
<dbReference type="GO" id="GO:0020037">
    <property type="term" value="F:heme binding"/>
    <property type="evidence" value="ECO:0007669"/>
    <property type="project" value="InterPro"/>
</dbReference>
<protein>
    <submittedName>
        <fullName evidence="13">Gluconate 2-dehydrogenase cytochrome c subunit</fullName>
        <ecNumber evidence="13">1.1.99.3</ecNumber>
    </submittedName>
</protein>
<dbReference type="InterPro" id="IPR051459">
    <property type="entry name" value="Cytochrome_c-type_DH"/>
</dbReference>
<dbReference type="Gene3D" id="1.10.760.10">
    <property type="entry name" value="Cytochrome c-like domain"/>
    <property type="match status" value="3"/>
</dbReference>
<dbReference type="EC" id="1.1.99.3" evidence="13"/>
<comment type="subcellular location">
    <subcellularLocation>
        <location evidence="1">Cell membrane</location>
    </subcellularLocation>
</comment>
<feature type="domain" description="Cytochrome c" evidence="12">
    <location>
        <begin position="190"/>
        <end position="299"/>
    </location>
</feature>
<comment type="cofactor">
    <cofactor evidence="9">
        <name>heme c</name>
        <dbReference type="ChEBI" id="CHEBI:61717"/>
    </cofactor>
    <text evidence="9">Binds 3 heme c groups covalently per subunit.</text>
</comment>
<feature type="binding site" description="covalent" evidence="9">
    <location>
        <position position="335"/>
    </location>
    <ligand>
        <name>heme c</name>
        <dbReference type="ChEBI" id="CHEBI:61717"/>
        <label>3</label>
    </ligand>
</feature>
<evidence type="ECO:0000256" key="8">
    <source>
        <dbReference type="ARBA" id="ARBA00023136"/>
    </source>
</evidence>
<dbReference type="PIRSF" id="PIRSF000018">
    <property type="entry name" value="Mb_ADH_cyt_c"/>
    <property type="match status" value="1"/>
</dbReference>
<evidence type="ECO:0000256" key="9">
    <source>
        <dbReference type="PIRSR" id="PIRSR000018-50"/>
    </source>
</evidence>
<accession>A0A448S960</accession>
<name>A0A448S960_SERFO</name>
<organism evidence="13 14">
    <name type="scientific">Serratia fonticola</name>
    <dbReference type="NCBI Taxonomy" id="47917"/>
    <lineage>
        <taxon>Bacteria</taxon>
        <taxon>Pseudomonadati</taxon>
        <taxon>Pseudomonadota</taxon>
        <taxon>Gammaproteobacteria</taxon>
        <taxon>Enterobacterales</taxon>
        <taxon>Yersiniaceae</taxon>
        <taxon>Serratia</taxon>
    </lineage>
</organism>
<feature type="binding site" description="covalent" evidence="9">
    <location>
        <position position="205"/>
    </location>
    <ligand>
        <name>heme c</name>
        <dbReference type="ChEBI" id="CHEBI:61717"/>
        <label>2</label>
    </ligand>
</feature>
<dbReference type="InterPro" id="IPR036909">
    <property type="entry name" value="Cyt_c-like_dom_sf"/>
</dbReference>
<dbReference type="GO" id="GO:0033717">
    <property type="term" value="F:gluconate 2-dehydrogenase (acceptor) activity"/>
    <property type="evidence" value="ECO:0007669"/>
    <property type="project" value="UniProtKB-EC"/>
</dbReference>
<evidence type="ECO:0000256" key="3">
    <source>
        <dbReference type="ARBA" id="ARBA00022617"/>
    </source>
</evidence>
<dbReference type="AlphaFoldDB" id="A0A448S960"/>
<evidence type="ECO:0000256" key="1">
    <source>
        <dbReference type="ARBA" id="ARBA00004236"/>
    </source>
</evidence>
<evidence type="ECO:0000256" key="4">
    <source>
        <dbReference type="ARBA" id="ARBA00022723"/>
    </source>
</evidence>
<feature type="binding site" description="axial binding residue" evidence="10">
    <location>
        <position position="63"/>
    </location>
    <ligand>
        <name>heme c</name>
        <dbReference type="ChEBI" id="CHEBI:61717"/>
        <label>1</label>
    </ligand>
    <ligandPart>
        <name>Fe</name>
        <dbReference type="ChEBI" id="CHEBI:18248"/>
    </ligandPart>
</feature>
<dbReference type="EMBL" id="LR134492">
    <property type="protein sequence ID" value="VEI64252.1"/>
    <property type="molecule type" value="Genomic_DNA"/>
</dbReference>
<dbReference type="PANTHER" id="PTHR35008:SF8">
    <property type="entry name" value="ALCOHOL DEHYDROGENASE CYTOCHROME C SUBUNIT"/>
    <property type="match status" value="1"/>
</dbReference>
<dbReference type="InterPro" id="IPR009056">
    <property type="entry name" value="Cyt_c-like_dom"/>
</dbReference>
<feature type="binding site" description="axial binding residue" evidence="10">
    <location>
        <position position="339"/>
    </location>
    <ligand>
        <name>heme c</name>
        <dbReference type="ChEBI" id="CHEBI:61717"/>
        <label>3</label>
    </ligand>
    <ligandPart>
        <name>Fe</name>
        <dbReference type="ChEBI" id="CHEBI:18248"/>
    </ligandPart>
</feature>
<evidence type="ECO:0000259" key="12">
    <source>
        <dbReference type="PROSITE" id="PS51007"/>
    </source>
</evidence>
<feature type="binding site" description="covalent" evidence="9">
    <location>
        <position position="338"/>
    </location>
    <ligand>
        <name>heme c</name>
        <dbReference type="ChEBI" id="CHEBI:61717"/>
        <label>3</label>
    </ligand>
</feature>
<dbReference type="PANTHER" id="PTHR35008">
    <property type="entry name" value="BLL4482 PROTEIN-RELATED"/>
    <property type="match status" value="1"/>
</dbReference>
<keyword evidence="6" id="KW-0677">Repeat</keyword>